<dbReference type="PANTHER" id="PTHR45266">
    <property type="entry name" value="OXALOACETATE DECARBOXYLASE ALPHA CHAIN"/>
    <property type="match status" value="1"/>
</dbReference>
<dbReference type="RefSeq" id="WP_104506054.1">
    <property type="nucleotide sequence ID" value="NZ_JACIGC010000039.1"/>
</dbReference>
<dbReference type="PROSITE" id="PS50968">
    <property type="entry name" value="BIOTINYL_LIPOYL"/>
    <property type="match status" value="1"/>
</dbReference>
<dbReference type="InterPro" id="IPR011053">
    <property type="entry name" value="Single_hybrid_motif"/>
</dbReference>
<dbReference type="EMBL" id="NHSJ01000016">
    <property type="protein sequence ID" value="PPQ33614.1"/>
    <property type="molecule type" value="Genomic_DNA"/>
</dbReference>
<sequence>MWTQELQVLSAPTLMQPAGTPPAAAAGPAQAPAEALAVDGLVDIRAPLVGHFYRASKPGAPPFVEVGSRVEPESVVAIIETMKLMNSVHAGVKGRVVEIFRANGQLVEQDTALMRVETEEA</sequence>
<proteinExistence type="predicted"/>
<accession>A0A2S6NGA0</accession>
<evidence type="ECO:0000256" key="2">
    <source>
        <dbReference type="ARBA" id="ARBA00017562"/>
    </source>
</evidence>
<dbReference type="UniPathway" id="UPA00094"/>
<keyword evidence="4" id="KW-0276">Fatty acid metabolism</keyword>
<evidence type="ECO:0000313" key="5">
    <source>
        <dbReference type="EMBL" id="PPQ33614.1"/>
    </source>
</evidence>
<comment type="caution">
    <text evidence="5">The sequence shown here is derived from an EMBL/GenBank/DDBJ whole genome shotgun (WGS) entry which is preliminary data.</text>
</comment>
<dbReference type="Pfam" id="PF00364">
    <property type="entry name" value="Biotin_lipoyl"/>
    <property type="match status" value="1"/>
</dbReference>
<dbReference type="GO" id="GO:0003989">
    <property type="term" value="F:acetyl-CoA carboxylase activity"/>
    <property type="evidence" value="ECO:0007669"/>
    <property type="project" value="InterPro"/>
</dbReference>
<evidence type="ECO:0000256" key="3">
    <source>
        <dbReference type="ARBA" id="ARBA00023267"/>
    </source>
</evidence>
<dbReference type="Gene3D" id="2.40.50.100">
    <property type="match status" value="1"/>
</dbReference>
<dbReference type="Proteomes" id="UP000239089">
    <property type="component" value="Unassembled WGS sequence"/>
</dbReference>
<dbReference type="CDD" id="cd06850">
    <property type="entry name" value="biotinyl_domain"/>
    <property type="match status" value="1"/>
</dbReference>
<keyword evidence="4" id="KW-0444">Lipid biosynthesis</keyword>
<dbReference type="GO" id="GO:0009317">
    <property type="term" value="C:acetyl-CoA carboxylase complex"/>
    <property type="evidence" value="ECO:0007669"/>
    <property type="project" value="InterPro"/>
</dbReference>
<dbReference type="PRINTS" id="PR01071">
    <property type="entry name" value="ACOABIOTINCC"/>
</dbReference>
<dbReference type="AlphaFoldDB" id="A0A2S6NGA0"/>
<gene>
    <name evidence="5" type="ORF">CCR94_01145</name>
</gene>
<comment type="function">
    <text evidence="1 4">This protein is a component of the acetyl coenzyme A carboxylase complex; first, biotin carboxylase catalyzes the carboxylation of the carrier protein and then the transcarboxylase transfers the carboxyl group to form malonyl-CoA.</text>
</comment>
<evidence type="ECO:0000256" key="4">
    <source>
        <dbReference type="RuleBase" id="RU364072"/>
    </source>
</evidence>
<reference evidence="5 6" key="1">
    <citation type="journal article" date="2018" name="Arch. Microbiol.">
        <title>New insights into the metabolic potential of the phototrophic purple bacterium Rhodopila globiformis DSM 161(T) from its draft genome sequence and evidence for a vanadium-dependent nitrogenase.</title>
        <authorList>
            <person name="Imhoff J.F."/>
            <person name="Rahn T."/>
            <person name="Kunzel S."/>
            <person name="Neulinger S.C."/>
        </authorList>
    </citation>
    <scope>NUCLEOTIDE SEQUENCE [LARGE SCALE GENOMIC DNA]</scope>
    <source>
        <strain evidence="5 6">DSM 16996</strain>
    </source>
</reference>
<keyword evidence="4" id="KW-0443">Lipid metabolism</keyword>
<name>A0A2S6NGA0_9HYPH</name>
<dbReference type="GO" id="GO:0006633">
    <property type="term" value="P:fatty acid biosynthetic process"/>
    <property type="evidence" value="ECO:0007669"/>
    <property type="project" value="UniProtKB-UniPathway"/>
</dbReference>
<dbReference type="SUPFAM" id="SSF51230">
    <property type="entry name" value="Single hybrid motif"/>
    <property type="match status" value="1"/>
</dbReference>
<keyword evidence="6" id="KW-1185">Reference proteome</keyword>
<keyword evidence="4" id="KW-0275">Fatty acid biosynthesis</keyword>
<comment type="pathway">
    <text evidence="4">Lipid metabolism; fatty acid biosynthesis.</text>
</comment>
<evidence type="ECO:0000256" key="1">
    <source>
        <dbReference type="ARBA" id="ARBA00003761"/>
    </source>
</evidence>
<dbReference type="InterPro" id="IPR050709">
    <property type="entry name" value="Biotin_Carboxyl_Carrier/Decarb"/>
</dbReference>
<dbReference type="OrthoDB" id="5297413at2"/>
<keyword evidence="3 4" id="KW-0092">Biotin</keyword>
<dbReference type="InterPro" id="IPR000089">
    <property type="entry name" value="Biotin_lipoyl"/>
</dbReference>
<dbReference type="InterPro" id="IPR001249">
    <property type="entry name" value="AcCoA_biotinCC"/>
</dbReference>
<organism evidence="5 6">
    <name type="scientific">Rhodoblastus sphagnicola</name>
    <dbReference type="NCBI Taxonomy" id="333368"/>
    <lineage>
        <taxon>Bacteria</taxon>
        <taxon>Pseudomonadati</taxon>
        <taxon>Pseudomonadota</taxon>
        <taxon>Alphaproteobacteria</taxon>
        <taxon>Hyphomicrobiales</taxon>
        <taxon>Rhodoblastaceae</taxon>
        <taxon>Rhodoblastus</taxon>
    </lineage>
</organism>
<protein>
    <recommendedName>
        <fullName evidence="2 4">Biotin carboxyl carrier protein of acetyl-CoA carboxylase</fullName>
    </recommendedName>
</protein>
<dbReference type="PANTHER" id="PTHR45266:SF3">
    <property type="entry name" value="OXALOACETATE DECARBOXYLASE ALPHA CHAIN"/>
    <property type="match status" value="1"/>
</dbReference>
<evidence type="ECO:0000313" key="6">
    <source>
        <dbReference type="Proteomes" id="UP000239089"/>
    </source>
</evidence>